<accession>A0A9P1D0T8</accession>
<dbReference type="EMBL" id="CAMXCT030002864">
    <property type="protein sequence ID" value="CAL4788257.1"/>
    <property type="molecule type" value="Genomic_DNA"/>
</dbReference>
<sequence>MKTSVVPELRGRGLTLMGFLEPSLGFVWGEPIKVRQQKPVDEKYLDEVHAKVAESVKDIFSRYKARFGYADDEILSLVSAADAKKKATSPKANHKKTS</sequence>
<dbReference type="Pfam" id="PF03982">
    <property type="entry name" value="DAGAT"/>
    <property type="match status" value="1"/>
</dbReference>
<comment type="similarity">
    <text evidence="1">Belongs to the diacylglycerol acyltransferase family.</text>
</comment>
<dbReference type="OrthoDB" id="264532at2759"/>
<dbReference type="GO" id="GO:0008374">
    <property type="term" value="F:O-acyltransferase activity"/>
    <property type="evidence" value="ECO:0007669"/>
    <property type="project" value="InterPro"/>
</dbReference>
<protein>
    <submittedName>
        <fullName evidence="5">Acyltransferase</fullName>
    </submittedName>
</protein>
<reference evidence="5 6" key="2">
    <citation type="submission" date="2024-05" db="EMBL/GenBank/DDBJ databases">
        <authorList>
            <person name="Chen Y."/>
            <person name="Shah S."/>
            <person name="Dougan E. K."/>
            <person name="Thang M."/>
            <person name="Chan C."/>
        </authorList>
    </citation>
    <scope>NUCLEOTIDE SEQUENCE [LARGE SCALE GENOMIC DNA]</scope>
</reference>
<keyword evidence="2" id="KW-0808">Transferase</keyword>
<evidence type="ECO:0000256" key="3">
    <source>
        <dbReference type="ARBA" id="ARBA00023315"/>
    </source>
</evidence>
<evidence type="ECO:0000313" key="5">
    <source>
        <dbReference type="EMBL" id="CAL4788257.1"/>
    </source>
</evidence>
<dbReference type="EMBL" id="CAMXCT010002864">
    <property type="protein sequence ID" value="CAI4000945.1"/>
    <property type="molecule type" value="Genomic_DNA"/>
</dbReference>
<proteinExistence type="inferred from homology"/>
<gene>
    <name evidence="4" type="ORF">C1SCF055_LOCUS27027</name>
</gene>
<evidence type="ECO:0000256" key="1">
    <source>
        <dbReference type="ARBA" id="ARBA00005420"/>
    </source>
</evidence>
<name>A0A9P1D0T8_9DINO</name>
<dbReference type="EMBL" id="CAMXCT020002864">
    <property type="protein sequence ID" value="CAL1154320.1"/>
    <property type="molecule type" value="Genomic_DNA"/>
</dbReference>
<evidence type="ECO:0000313" key="6">
    <source>
        <dbReference type="Proteomes" id="UP001152797"/>
    </source>
</evidence>
<dbReference type="Proteomes" id="UP001152797">
    <property type="component" value="Unassembled WGS sequence"/>
</dbReference>
<organism evidence="4">
    <name type="scientific">Cladocopium goreaui</name>
    <dbReference type="NCBI Taxonomy" id="2562237"/>
    <lineage>
        <taxon>Eukaryota</taxon>
        <taxon>Sar</taxon>
        <taxon>Alveolata</taxon>
        <taxon>Dinophyceae</taxon>
        <taxon>Suessiales</taxon>
        <taxon>Symbiodiniaceae</taxon>
        <taxon>Cladocopium</taxon>
    </lineage>
</organism>
<evidence type="ECO:0000256" key="2">
    <source>
        <dbReference type="ARBA" id="ARBA00022679"/>
    </source>
</evidence>
<dbReference type="InterPro" id="IPR007130">
    <property type="entry name" value="DAGAT"/>
</dbReference>
<dbReference type="AlphaFoldDB" id="A0A9P1D0T8"/>
<evidence type="ECO:0000313" key="4">
    <source>
        <dbReference type="EMBL" id="CAI4000945.1"/>
    </source>
</evidence>
<keyword evidence="6" id="KW-1185">Reference proteome</keyword>
<reference evidence="4" key="1">
    <citation type="submission" date="2022-10" db="EMBL/GenBank/DDBJ databases">
        <authorList>
            <person name="Chen Y."/>
            <person name="Dougan E. K."/>
            <person name="Chan C."/>
            <person name="Rhodes N."/>
            <person name="Thang M."/>
        </authorList>
    </citation>
    <scope>NUCLEOTIDE SEQUENCE</scope>
</reference>
<comment type="caution">
    <text evidence="4">The sequence shown here is derived from an EMBL/GenBank/DDBJ whole genome shotgun (WGS) entry which is preliminary data.</text>
</comment>
<keyword evidence="3 5" id="KW-0012">Acyltransferase</keyword>